<evidence type="ECO:0000313" key="12">
    <source>
        <dbReference type="Proteomes" id="UP000002361"/>
    </source>
</evidence>
<dbReference type="GO" id="GO:0005615">
    <property type="term" value="C:extracellular space"/>
    <property type="evidence" value="ECO:0007669"/>
    <property type="project" value="InterPro"/>
</dbReference>
<dbReference type="eggNOG" id="COG2931">
    <property type="taxonomic scope" value="Bacteria"/>
</dbReference>
<dbReference type="InterPro" id="IPR001818">
    <property type="entry name" value="Pept_M10_metallopeptidase"/>
</dbReference>
<dbReference type="EMBL" id="CP001312">
    <property type="protein sequence ID" value="ADE83923.1"/>
    <property type="molecule type" value="Genomic_DNA"/>
</dbReference>
<gene>
    <name evidence="11" type="ordered locus">RCAP_rcc00158</name>
</gene>
<dbReference type="PROSITE" id="PS00330">
    <property type="entry name" value="HEMOLYSIN_CALCIUM"/>
    <property type="match status" value="2"/>
</dbReference>
<dbReference type="STRING" id="272942.RCAP_rcc00158"/>
<dbReference type="SMART" id="SM00235">
    <property type="entry name" value="ZnMc"/>
    <property type="match status" value="1"/>
</dbReference>
<dbReference type="InterPro" id="IPR034033">
    <property type="entry name" value="Serralysin-like"/>
</dbReference>
<comment type="similarity">
    <text evidence="3">Belongs to the peptidase M10B family.</text>
</comment>
<dbReference type="GO" id="GO:0006508">
    <property type="term" value="P:proteolysis"/>
    <property type="evidence" value="ECO:0007669"/>
    <property type="project" value="UniProtKB-KW"/>
</dbReference>
<dbReference type="GO" id="GO:0004222">
    <property type="term" value="F:metalloendopeptidase activity"/>
    <property type="evidence" value="ECO:0007669"/>
    <property type="project" value="InterPro"/>
</dbReference>
<dbReference type="GO" id="GO:0008270">
    <property type="term" value="F:zinc ion binding"/>
    <property type="evidence" value="ECO:0007669"/>
    <property type="project" value="InterPro"/>
</dbReference>
<dbReference type="InterPro" id="IPR018511">
    <property type="entry name" value="Hemolysin-typ_Ca-bd_CS"/>
</dbReference>
<dbReference type="Pfam" id="PF00413">
    <property type="entry name" value="Peptidase_M10"/>
    <property type="match status" value="1"/>
</dbReference>
<reference evidence="11 12" key="2">
    <citation type="journal article" date="2010" name="J. Bacteriol.">
        <title>Complete genome sequence of the photosynthetic purple nonsulfur bacterium Rhodobacter capsulatus SB 1003.</title>
        <authorList>
            <person name="Strnad H."/>
            <person name="Lapidus A."/>
            <person name="Paces J."/>
            <person name="Ulbrich P."/>
            <person name="Vlcek C."/>
            <person name="Paces V."/>
            <person name="Haselkorn R."/>
        </authorList>
    </citation>
    <scope>NUCLEOTIDE SEQUENCE [LARGE SCALE GENOMIC DNA]</scope>
    <source>
        <strain evidence="12">ATCC BAA-309 / NBRC 16581 / SB1003</strain>
    </source>
</reference>
<evidence type="ECO:0000256" key="7">
    <source>
        <dbReference type="ARBA" id="ARBA00022737"/>
    </source>
</evidence>
<dbReference type="RefSeq" id="WP_013065905.1">
    <property type="nucleotide sequence ID" value="NC_014034.1"/>
</dbReference>
<dbReference type="Gene3D" id="3.40.390.10">
    <property type="entry name" value="Collagenase (Catalytic Domain)"/>
    <property type="match status" value="1"/>
</dbReference>
<proteinExistence type="inferred from homology"/>
<dbReference type="Proteomes" id="UP000002361">
    <property type="component" value="Chromosome"/>
</dbReference>
<dbReference type="InterPro" id="IPR007280">
    <property type="entry name" value="Peptidase_C_arc/bac"/>
</dbReference>
<evidence type="ECO:0000313" key="11">
    <source>
        <dbReference type="EMBL" id="ADE83923.1"/>
    </source>
</evidence>
<dbReference type="Pfam" id="PF04151">
    <property type="entry name" value="PPC"/>
    <property type="match status" value="1"/>
</dbReference>
<dbReference type="EC" id="3.4.24.-" evidence="11"/>
<evidence type="ECO:0000256" key="1">
    <source>
        <dbReference type="ARBA" id="ARBA00001913"/>
    </source>
</evidence>
<dbReference type="GO" id="GO:0005509">
    <property type="term" value="F:calcium ion binding"/>
    <property type="evidence" value="ECO:0007669"/>
    <property type="project" value="InterPro"/>
</dbReference>
<evidence type="ECO:0000256" key="9">
    <source>
        <dbReference type="ARBA" id="ARBA00022833"/>
    </source>
</evidence>
<keyword evidence="8 11" id="KW-0378">Hydrolase</keyword>
<evidence type="ECO:0000256" key="5">
    <source>
        <dbReference type="ARBA" id="ARBA00022670"/>
    </source>
</evidence>
<dbReference type="InterPro" id="IPR001343">
    <property type="entry name" value="Hemolysn_Ca-bd"/>
</dbReference>
<evidence type="ECO:0000256" key="8">
    <source>
        <dbReference type="ARBA" id="ARBA00022801"/>
    </source>
</evidence>
<protein>
    <submittedName>
        <fullName evidence="11">Peptidase, M10 family</fullName>
        <ecNumber evidence="11">3.4.24.-</ecNumber>
    </submittedName>
</protein>
<dbReference type="InterPro" id="IPR011049">
    <property type="entry name" value="Serralysin-like_metalloprot_C"/>
</dbReference>
<dbReference type="InterPro" id="IPR013858">
    <property type="entry name" value="Peptidase_M10B_C"/>
</dbReference>
<dbReference type="Gene3D" id="2.150.10.10">
    <property type="entry name" value="Serralysin-like metalloprotease, C-terminal"/>
    <property type="match status" value="1"/>
</dbReference>
<evidence type="ECO:0000256" key="3">
    <source>
        <dbReference type="ARBA" id="ARBA00009490"/>
    </source>
</evidence>
<name>D5AL67_RHOCB</name>
<dbReference type="SUPFAM" id="SSF51120">
    <property type="entry name" value="beta-Roll"/>
    <property type="match status" value="1"/>
</dbReference>
<dbReference type="Gene3D" id="2.60.120.380">
    <property type="match status" value="1"/>
</dbReference>
<comment type="subcellular location">
    <subcellularLocation>
        <location evidence="2">Secreted</location>
    </subcellularLocation>
</comment>
<dbReference type="SUPFAM" id="SSF55486">
    <property type="entry name" value="Metalloproteases ('zincins'), catalytic domain"/>
    <property type="match status" value="1"/>
</dbReference>
<keyword evidence="5" id="KW-0645">Protease</keyword>
<dbReference type="InterPro" id="IPR006026">
    <property type="entry name" value="Peptidase_Metallo"/>
</dbReference>
<dbReference type="Pfam" id="PF00353">
    <property type="entry name" value="HemolysinCabind"/>
    <property type="match status" value="2"/>
</dbReference>
<keyword evidence="4" id="KW-0964">Secreted</keyword>
<organism evidence="11 12">
    <name type="scientific">Rhodobacter capsulatus (strain ATCC BAA-309 / NBRC 16581 / SB1003)</name>
    <dbReference type="NCBI Taxonomy" id="272942"/>
    <lineage>
        <taxon>Bacteria</taxon>
        <taxon>Pseudomonadati</taxon>
        <taxon>Pseudomonadota</taxon>
        <taxon>Alphaproteobacteria</taxon>
        <taxon>Rhodobacterales</taxon>
        <taxon>Rhodobacter group</taxon>
        <taxon>Rhodobacter</taxon>
    </lineage>
</organism>
<sequence length="586" mass="61299">MTRQISEFLRGATAEPLYAAIGEIADAGAGTTTTYTMSVGDTFNGTIAASGDRDGVRINLVAGQTYQFNLNGGTLGDTYLRLYDAAGNQIAYNDDYSNSTNSQITFTATTSGTYFLEAAGYSSYTGSYALTAITVAPPTIDDLADYLVNGYWESNGGQARSFDTTSDNVITVDLHNLTADGQQLARWALQAWSAVANLVFVETTGTADIEFDDSDDGAYSTSNTTGTRINSSFVNIDTAWIANYGTTMDGYSLQTYIHEIGHALGLGHQGAYNGSATYPDDATFPNDSWHLSVMSYFSQDDNTTSGASFAWVMSAMMSDIIAMQSMYGASTTTLGSTVYGRNSNVGGYLETLFDSLVAGTSATYGGDPVTMTIYDAGGRDTIDFSFSNVNQTLNLAPGSFSNLAGLVGNLGIARGTVIEIGVTGNGNDLIMGNNASNTLMSRGGNDTLRGGAGNDKLDGGTGNDFIDGSTGQDTLIGGAGKDTFLFNVAVTAANADIITDFSVVDDTIRLDRSFFTGIAATGTLTANAFTKNITGLATDALDRIIYETDSGALWYDADGTGATARVLVATLGTGLAMTNADFFVVA</sequence>
<dbReference type="HOGENOM" id="CLU_513742_0_0_5"/>
<dbReference type="GO" id="GO:0031012">
    <property type="term" value="C:extracellular matrix"/>
    <property type="evidence" value="ECO:0007669"/>
    <property type="project" value="InterPro"/>
</dbReference>
<comment type="cofactor">
    <cofactor evidence="1">
        <name>Ca(2+)</name>
        <dbReference type="ChEBI" id="CHEBI:29108"/>
    </cofactor>
</comment>
<dbReference type="AlphaFoldDB" id="D5AL67"/>
<keyword evidence="12" id="KW-1185">Reference proteome</keyword>
<evidence type="ECO:0000256" key="4">
    <source>
        <dbReference type="ARBA" id="ARBA00022525"/>
    </source>
</evidence>
<accession>D5AL67</accession>
<keyword evidence="6" id="KW-0479">Metal-binding</keyword>
<evidence type="ECO:0000259" key="10">
    <source>
        <dbReference type="SMART" id="SM00235"/>
    </source>
</evidence>
<dbReference type="Pfam" id="PF08548">
    <property type="entry name" value="Peptidase_M10_C"/>
    <property type="match status" value="1"/>
</dbReference>
<keyword evidence="7" id="KW-0677">Repeat</keyword>
<evidence type="ECO:0000256" key="6">
    <source>
        <dbReference type="ARBA" id="ARBA00022723"/>
    </source>
</evidence>
<keyword evidence="9" id="KW-0862">Zinc</keyword>
<dbReference type="KEGG" id="rcp:RCAP_rcc00158"/>
<dbReference type="SUPFAM" id="SSF89260">
    <property type="entry name" value="Collagen-binding domain"/>
    <property type="match status" value="1"/>
</dbReference>
<dbReference type="PRINTS" id="PR00313">
    <property type="entry name" value="CABNDNGRPT"/>
</dbReference>
<reference key="1">
    <citation type="submission" date="2008-12" db="EMBL/GenBank/DDBJ databases">
        <title>Complete genome sequence of Rhodobacter capsulatus SB1003.</title>
        <authorList>
            <person name="Strnad H."/>
            <person name="Lapidus A."/>
            <person name="Vlcek C."/>
            <person name="Ulbrich P."/>
            <person name="Paces J."/>
            <person name="Maltsev N."/>
            <person name="Kumar V."/>
            <person name="Kogan Y."/>
            <person name="Milgram A."/>
            <person name="Rebrekov D."/>
            <person name="Mazur M."/>
            <person name="Cox R."/>
            <person name="Kyrpides N."/>
            <person name="Kolar M."/>
            <person name="Sachova J."/>
            <person name="Ridl J."/>
            <person name="Ivanova N."/>
            <person name="Kapatral V."/>
            <person name="Los T."/>
            <person name="Lykidis A."/>
            <person name="Mikhailova N."/>
            <person name="Reznik G."/>
            <person name="Vasieva O."/>
            <person name="Fonstein M."/>
            <person name="Paces V."/>
            <person name="Haselkorn R."/>
        </authorList>
    </citation>
    <scope>NUCLEOTIDE SEQUENCE</scope>
    <source>
        <strain>SB1003</strain>
    </source>
</reference>
<dbReference type="CDD" id="cd04277">
    <property type="entry name" value="ZnMc_serralysin_like"/>
    <property type="match status" value="1"/>
</dbReference>
<dbReference type="InterPro" id="IPR024079">
    <property type="entry name" value="MetalloPept_cat_dom_sf"/>
</dbReference>
<dbReference type="OrthoDB" id="733404at2"/>
<dbReference type="GeneID" id="31489119"/>
<feature type="domain" description="Peptidase metallopeptidase" evidence="10">
    <location>
        <begin position="162"/>
        <end position="299"/>
    </location>
</feature>
<evidence type="ECO:0000256" key="2">
    <source>
        <dbReference type="ARBA" id="ARBA00004613"/>
    </source>
</evidence>